<gene>
    <name evidence="2" type="ORF">JOF36_005940</name>
</gene>
<dbReference type="RefSeq" id="WP_210033335.1">
    <property type="nucleotide sequence ID" value="NZ_JAGINU010000001.1"/>
</dbReference>
<comment type="caution">
    <text evidence="2">The sequence shown here is derived from an EMBL/GenBank/DDBJ whole genome shotgun (WGS) entry which is preliminary data.</text>
</comment>
<feature type="region of interest" description="Disordered" evidence="1">
    <location>
        <begin position="1"/>
        <end position="21"/>
    </location>
</feature>
<protein>
    <submittedName>
        <fullName evidence="2">Uncharacterized protein</fullName>
    </submittedName>
</protein>
<evidence type="ECO:0000313" key="2">
    <source>
        <dbReference type="EMBL" id="MBP2370244.1"/>
    </source>
</evidence>
<dbReference type="EMBL" id="JAGINU010000001">
    <property type="protein sequence ID" value="MBP2370244.1"/>
    <property type="molecule type" value="Genomic_DNA"/>
</dbReference>
<proteinExistence type="predicted"/>
<accession>A0ABS4W219</accession>
<organism evidence="2 3">
    <name type="scientific">Pseudonocardia parietis</name>
    <dbReference type="NCBI Taxonomy" id="570936"/>
    <lineage>
        <taxon>Bacteria</taxon>
        <taxon>Bacillati</taxon>
        <taxon>Actinomycetota</taxon>
        <taxon>Actinomycetes</taxon>
        <taxon>Pseudonocardiales</taxon>
        <taxon>Pseudonocardiaceae</taxon>
        <taxon>Pseudonocardia</taxon>
    </lineage>
</organism>
<dbReference type="Proteomes" id="UP001519295">
    <property type="component" value="Unassembled WGS sequence"/>
</dbReference>
<evidence type="ECO:0000256" key="1">
    <source>
        <dbReference type="SAM" id="MobiDB-lite"/>
    </source>
</evidence>
<sequence>MVASLPQASPAHHCQPPPDRIGRWACPTCGAGWRATATTRGGDPIVWSPWSDADNIHLFAAHHFELEADRSPWWRWHRRARLRALARAARADAERTW</sequence>
<reference evidence="2 3" key="1">
    <citation type="submission" date="2021-03" db="EMBL/GenBank/DDBJ databases">
        <title>Sequencing the genomes of 1000 actinobacteria strains.</title>
        <authorList>
            <person name="Klenk H.-P."/>
        </authorList>
    </citation>
    <scope>NUCLEOTIDE SEQUENCE [LARGE SCALE GENOMIC DNA]</scope>
    <source>
        <strain evidence="2 3">DSM 45256</strain>
    </source>
</reference>
<keyword evidence="3" id="KW-1185">Reference proteome</keyword>
<evidence type="ECO:0000313" key="3">
    <source>
        <dbReference type="Proteomes" id="UP001519295"/>
    </source>
</evidence>
<name>A0ABS4W219_9PSEU</name>